<dbReference type="PIRSF" id="PIRSF035905">
    <property type="entry name" value="UCP035905_mp"/>
    <property type="match status" value="1"/>
</dbReference>
<accession>A0A2S8S2U4</accession>
<dbReference type="OrthoDB" id="5422830at2"/>
<evidence type="ECO:0000256" key="1">
    <source>
        <dbReference type="SAM" id="MobiDB-lite"/>
    </source>
</evidence>
<evidence type="ECO:0000256" key="2">
    <source>
        <dbReference type="SAM" id="Phobius"/>
    </source>
</evidence>
<feature type="compositionally biased region" description="Low complexity" evidence="1">
    <location>
        <begin position="127"/>
        <end position="136"/>
    </location>
</feature>
<feature type="compositionally biased region" description="Low complexity" evidence="1">
    <location>
        <begin position="67"/>
        <end position="82"/>
    </location>
</feature>
<feature type="transmembrane region" description="Helical" evidence="2">
    <location>
        <begin position="386"/>
        <end position="406"/>
    </location>
</feature>
<feature type="transmembrane region" description="Helical" evidence="2">
    <location>
        <begin position="155"/>
        <end position="172"/>
    </location>
</feature>
<keyword evidence="2" id="KW-0812">Transmembrane</keyword>
<organism evidence="3 4">
    <name type="scientific">Albidovulum denitrificans</name>
    <dbReference type="NCBI Taxonomy" id="404881"/>
    <lineage>
        <taxon>Bacteria</taxon>
        <taxon>Pseudomonadati</taxon>
        <taxon>Pseudomonadota</taxon>
        <taxon>Alphaproteobacteria</taxon>
        <taxon>Rhodobacterales</taxon>
        <taxon>Paracoccaceae</taxon>
        <taxon>Albidovulum</taxon>
    </lineage>
</organism>
<feature type="transmembrane region" description="Helical" evidence="2">
    <location>
        <begin position="747"/>
        <end position="772"/>
    </location>
</feature>
<feature type="compositionally biased region" description="Low complexity" evidence="1">
    <location>
        <begin position="88"/>
        <end position="106"/>
    </location>
</feature>
<feature type="transmembrane region" description="Helical" evidence="2">
    <location>
        <begin position="295"/>
        <end position="311"/>
    </location>
</feature>
<feature type="transmembrane region" description="Helical" evidence="2">
    <location>
        <begin position="855"/>
        <end position="872"/>
    </location>
</feature>
<name>A0A2S8S2U4_9RHOB</name>
<protein>
    <submittedName>
        <fullName evidence="3">Putative membrane protein</fullName>
    </submittedName>
</protein>
<dbReference type="Pfam" id="PF10101">
    <property type="entry name" value="DUF2339"/>
    <property type="match status" value="1"/>
</dbReference>
<feature type="transmembrane region" description="Helical" evidence="2">
    <location>
        <begin position="216"/>
        <end position="238"/>
    </location>
</feature>
<evidence type="ECO:0000313" key="3">
    <source>
        <dbReference type="EMBL" id="PQV55136.1"/>
    </source>
</evidence>
<feature type="transmembrane region" description="Helical" evidence="2">
    <location>
        <begin position="681"/>
        <end position="703"/>
    </location>
</feature>
<feature type="transmembrane region" description="Helical" evidence="2">
    <location>
        <begin position="511"/>
        <end position="531"/>
    </location>
</feature>
<dbReference type="EMBL" id="PVEP01000011">
    <property type="protein sequence ID" value="PQV55136.1"/>
    <property type="molecule type" value="Genomic_DNA"/>
</dbReference>
<feature type="region of interest" description="Disordered" evidence="1">
    <location>
        <begin position="67"/>
        <end position="136"/>
    </location>
</feature>
<feature type="transmembrane region" description="Helical" evidence="2">
    <location>
        <begin position="318"/>
        <end position="337"/>
    </location>
</feature>
<sequence>MEFLLVVAALVFLALPIVVIVLMVSVSGLKRRMEMLERQVRDLAAAPRAAAPMAATAAPVAETVASPPATVAEAPQAEAVPEAPQPEVPQAEATPEVPQPEAQAPAAPQPAPRDPWGVPADPKRPHAASQARAARLAPSGPSAVDRLGAWLKINWVYAVSALSLALAGIFFVQYGIENGLLPPAARVTAAILFGLVLIGAGEWLRRRWGDEEGDATAYLPSTFSGAGLVSIFGGIIAARQLYDLIGQGTAFAGLLATALLAVVLGWFYGPFLAAVGLVGAAVAPFVVGGASEAPYWLYGYFALIAGVGLFVDTIRRWAWVSVLAVAIGIAGGGLVYVSTGGVGWFMLMLVAMVFLVVCVPARGLMPDHAGAMTIAALRGKGGEMPIFPTLLAAGTVAVASFLLLVLDSNTVAESLMAYICLAALALALTVWSGGARALSDLTVLPVAAFLLRLGFEGVSSGPLQQDFLSRAVAVRPPETSAPLTATLLLAIATLITLGAAWISGGAGRLKPFWAAGAALTAPVAALVMELWWGPSWVLGDYPWALHVIALAALMVGLAVVFARADGGDMRRAAYATLSALSLIALALFLVTTKGALTLALAALLVSAAALDRRFRLPEMGWFVQAGVLVLGYRLTIDPGLDWAVNDAALWEVIASYAGGALAAFAALSLIRDLDRPGAKAFLESGGASAAALLVNVLITRWLLNSGGGEDLLASHWAVALNAMPWLIVALAQLYRMQLGGWMRWVRIVIAGVAGLIWGGGTLVTLTLVNPLFADWFGDGHLVRGPLLLDTLLVAYALPGLMLIGVGRFFGHLPGLVRAPLVLLGTGLVAFYAALEIRRFWRGPDLSVPGVTQAELYSYTVALMLLGAALLYQAIARRSQGLRRIAMAVIALTIAKVFLIDVSGLTGLTRVFSFLALGLSLAGLAWLNRWAAGQGEAQGEDQGKG</sequence>
<evidence type="ECO:0000313" key="4">
    <source>
        <dbReference type="Proteomes" id="UP000238338"/>
    </source>
</evidence>
<feature type="transmembrane region" description="Helical" evidence="2">
    <location>
        <begin position="910"/>
        <end position="927"/>
    </location>
</feature>
<dbReference type="PANTHER" id="PTHR38434">
    <property type="entry name" value="BLL2549 PROTEIN"/>
    <property type="match status" value="1"/>
</dbReference>
<comment type="caution">
    <text evidence="3">The sequence shown here is derived from an EMBL/GenBank/DDBJ whole genome shotgun (WGS) entry which is preliminary data.</text>
</comment>
<gene>
    <name evidence="3" type="ORF">LX70_03654</name>
</gene>
<keyword evidence="2" id="KW-0472">Membrane</keyword>
<feature type="transmembrane region" description="Helical" evidence="2">
    <location>
        <begin position="443"/>
        <end position="463"/>
    </location>
</feature>
<feature type="transmembrane region" description="Helical" evidence="2">
    <location>
        <begin position="184"/>
        <end position="204"/>
    </location>
</feature>
<dbReference type="Proteomes" id="UP000238338">
    <property type="component" value="Unassembled WGS sequence"/>
</dbReference>
<proteinExistence type="predicted"/>
<dbReference type="AlphaFoldDB" id="A0A2S8S2U4"/>
<feature type="transmembrane region" description="Helical" evidence="2">
    <location>
        <begin position="483"/>
        <end position="504"/>
    </location>
</feature>
<feature type="transmembrane region" description="Helical" evidence="2">
    <location>
        <begin position="343"/>
        <end position="365"/>
    </location>
</feature>
<feature type="transmembrane region" description="Helical" evidence="2">
    <location>
        <begin position="792"/>
        <end position="809"/>
    </location>
</feature>
<feature type="transmembrane region" description="Helical" evidence="2">
    <location>
        <begin position="412"/>
        <end position="431"/>
    </location>
</feature>
<feature type="transmembrane region" description="Helical" evidence="2">
    <location>
        <begin position="271"/>
        <end position="289"/>
    </location>
</feature>
<feature type="transmembrane region" description="Helical" evidence="2">
    <location>
        <begin position="543"/>
        <end position="561"/>
    </location>
</feature>
<keyword evidence="2" id="KW-1133">Transmembrane helix</keyword>
<feature type="transmembrane region" description="Helical" evidence="2">
    <location>
        <begin position="884"/>
        <end position="904"/>
    </location>
</feature>
<reference evidence="3 4" key="1">
    <citation type="submission" date="2018-02" db="EMBL/GenBank/DDBJ databases">
        <title>Genomic Encyclopedia of Archaeal and Bacterial Type Strains, Phase II (KMG-II): from individual species to whole genera.</title>
        <authorList>
            <person name="Goeker M."/>
        </authorList>
    </citation>
    <scope>NUCLEOTIDE SEQUENCE [LARGE SCALE GENOMIC DNA]</scope>
    <source>
        <strain evidence="3 4">DSM 18921</strain>
    </source>
</reference>
<feature type="transmembrane region" description="Helical" evidence="2">
    <location>
        <begin position="821"/>
        <end position="840"/>
    </location>
</feature>
<feature type="transmembrane region" description="Helical" evidence="2">
    <location>
        <begin position="244"/>
        <end position="264"/>
    </location>
</feature>
<dbReference type="RefSeq" id="WP_105516204.1">
    <property type="nucleotide sequence ID" value="NZ_PVEP01000011.1"/>
</dbReference>
<keyword evidence="4" id="KW-1185">Reference proteome</keyword>
<feature type="transmembrane region" description="Helical" evidence="2">
    <location>
        <begin position="6"/>
        <end position="29"/>
    </location>
</feature>
<dbReference type="PANTHER" id="PTHR38434:SF1">
    <property type="entry name" value="BLL2549 PROTEIN"/>
    <property type="match status" value="1"/>
</dbReference>
<feature type="transmembrane region" description="Helical" evidence="2">
    <location>
        <begin position="715"/>
        <end position="735"/>
    </location>
</feature>
<dbReference type="InterPro" id="IPR014600">
    <property type="entry name" value="UCP035905_mem"/>
</dbReference>
<dbReference type="InterPro" id="IPR019286">
    <property type="entry name" value="DUF2339_TM"/>
</dbReference>
<feature type="transmembrane region" description="Helical" evidence="2">
    <location>
        <begin position="648"/>
        <end position="669"/>
    </location>
</feature>